<reference evidence="2 3" key="1">
    <citation type="submission" date="2008-03" db="EMBL/GenBank/DDBJ databases">
        <title>Sequencing of the draft genome and assembly of Burkholderia ambifaria IOP40-10.</title>
        <authorList>
            <consortium name="US DOE Joint Genome Institute (JGI-PGF)"/>
            <person name="Copeland A."/>
            <person name="Lucas S."/>
            <person name="Lapidus A."/>
            <person name="Glavina del Rio T."/>
            <person name="Dalin E."/>
            <person name="Tice H."/>
            <person name="Bruce D."/>
            <person name="Goodwin L."/>
            <person name="Pitluck S."/>
            <person name="Larimer F."/>
            <person name="Land M.L."/>
            <person name="Hauser L."/>
            <person name="Tiedje J."/>
            <person name="Richardson P."/>
        </authorList>
    </citation>
    <scope>NUCLEOTIDE SEQUENCE [LARGE SCALE GENOMIC DNA]</scope>
    <source>
        <strain evidence="2 3">IOP40-10</strain>
    </source>
</reference>
<gene>
    <name evidence="2" type="ORF">BamIOP4010DRAFT_1327</name>
</gene>
<evidence type="ECO:0000313" key="2">
    <source>
        <dbReference type="EMBL" id="EDT05114.1"/>
    </source>
</evidence>
<name>B1FBB8_9BURK</name>
<evidence type="ECO:0000313" key="3">
    <source>
        <dbReference type="Proteomes" id="UP000005463"/>
    </source>
</evidence>
<evidence type="ECO:0000256" key="1">
    <source>
        <dbReference type="SAM" id="MobiDB-lite"/>
    </source>
</evidence>
<accession>B1FBB8</accession>
<dbReference type="AlphaFoldDB" id="B1FBB8"/>
<comment type="caution">
    <text evidence="2">The sequence shown here is derived from an EMBL/GenBank/DDBJ whole genome shotgun (WGS) entry which is preliminary data.</text>
</comment>
<organism evidence="2 3">
    <name type="scientific">Burkholderia ambifaria IOP40-10</name>
    <dbReference type="NCBI Taxonomy" id="396596"/>
    <lineage>
        <taxon>Bacteria</taxon>
        <taxon>Pseudomonadati</taxon>
        <taxon>Pseudomonadota</taxon>
        <taxon>Betaproteobacteria</taxon>
        <taxon>Burkholderiales</taxon>
        <taxon>Burkholderiaceae</taxon>
        <taxon>Burkholderia</taxon>
        <taxon>Burkholderia cepacia complex</taxon>
    </lineage>
</organism>
<dbReference type="Proteomes" id="UP000005463">
    <property type="component" value="Unassembled WGS sequence"/>
</dbReference>
<dbReference type="EMBL" id="ABLC01000019">
    <property type="protein sequence ID" value="EDT05114.1"/>
    <property type="molecule type" value="Genomic_DNA"/>
</dbReference>
<sequence>MKKIARQPSESISRPPSVGPAALIAPPVALHHATAFTRAAASFAHACVMSASDVGRIIAAPTPCATRAAISAASDGASAQPSDASRNSARPYANSFRLPKRSASVPDVSSSAANDSV</sequence>
<feature type="compositionally biased region" description="Low complexity" evidence="1">
    <location>
        <begin position="102"/>
        <end position="117"/>
    </location>
</feature>
<feature type="region of interest" description="Disordered" evidence="1">
    <location>
        <begin position="71"/>
        <end position="117"/>
    </location>
</feature>
<protein>
    <submittedName>
        <fullName evidence="2">Uncharacterized protein</fullName>
    </submittedName>
</protein>
<proteinExistence type="predicted"/>